<dbReference type="Pfam" id="PF04411">
    <property type="entry name" value="PDDEXK_7"/>
    <property type="match status" value="1"/>
</dbReference>
<protein>
    <submittedName>
        <fullName evidence="2">DUF2357 domain-containing protein</fullName>
    </submittedName>
</protein>
<organism evidence="2 3">
    <name type="scientific">Parabacteroides faecalis</name>
    <dbReference type="NCBI Taxonomy" id="2924040"/>
    <lineage>
        <taxon>Bacteria</taxon>
        <taxon>Pseudomonadati</taxon>
        <taxon>Bacteroidota</taxon>
        <taxon>Bacteroidia</taxon>
        <taxon>Bacteroidales</taxon>
        <taxon>Tannerellaceae</taxon>
        <taxon>Parabacteroides</taxon>
    </lineage>
</organism>
<dbReference type="EMBL" id="JAKZMM010000035">
    <property type="protein sequence ID" value="MCJ2381491.1"/>
    <property type="molecule type" value="Genomic_DNA"/>
</dbReference>
<evidence type="ECO:0000313" key="2">
    <source>
        <dbReference type="EMBL" id="MCJ2381491.1"/>
    </source>
</evidence>
<dbReference type="InterPro" id="IPR007505">
    <property type="entry name" value="PDDEXK_7"/>
</dbReference>
<sequence length="784" mass="91052">MRVEKLEIPISGNFGDIKLCIYPASNNAVLFEEEDAVDYGESRWQLQEGCTYEYEILADNGHMYQFTQENDIIHFSHSPRHLNSGMLKTGIYVGSLSLVIRDIELDCEVTNVSLEIKSVKAEYRTDYRKMLEDITAYYTDLVLMQGSPVTQKLEIDNNTSPQTLYQRYAFVRSIVESLAFQEAIHKIITNPVRKWEETTVERNISNVKRLSRRNIHEIITSRDRIPVHSGYELGLPLGLNSVPRTMTVTYKRDTLDNQENRFVKFVLRSFSSFCSELRSKKNANDRLKTEIDKTMDVLNGHLNNFFFKQISMPSQLNLNSPVLQRKEGYRELLQAWLMFDLAAKLSWKGGDNVYEAGKRNVAVLYEYWVFFKLLEVISRVFDINPVSINKLVKTDADQINLEIQQGKMIMIDGLYNAGNRKFNVRFYYNRTFAHTCESKEVYKSGSWTMNMRPDYTLSIWPGEISMDQAEREDLIVHIHFGAKYRVNKVDLGLDDSTNEEQMSKALLNEKNEQEEGIYKRADLLKMHAYKDAIRRTSGAYILYPGTVQCRLKGFHEIIPGLGAFCLTPSNCDEELITLQVFLLKIVEHMLDRTSQRERISYYINNVYNTPSKFVNEQLPEPIGENRDFLPDETWVVLGYVKNEKHLEWIRKTGLYNFRTGTQNGSIRLNRSFVSSRYILLHSQGKSIEFIRLADEGPRVFKRSDLLRMGYPPSTNEENKKDDIYIVYRLEPKQTEPEWAQYKWNISEVSNAKGNQISLPKAVRLSELILNARSGQVVNLHESQI</sequence>
<name>A0ABT0C3A7_9BACT</name>
<dbReference type="Pfam" id="PF09823">
    <property type="entry name" value="DUF2357"/>
    <property type="match status" value="1"/>
</dbReference>
<comment type="caution">
    <text evidence="2">The sequence shown here is derived from an EMBL/GenBank/DDBJ whole genome shotgun (WGS) entry which is preliminary data.</text>
</comment>
<dbReference type="InterPro" id="IPR018633">
    <property type="entry name" value="DUF2357"/>
</dbReference>
<keyword evidence="3" id="KW-1185">Reference proteome</keyword>
<dbReference type="Proteomes" id="UP001165444">
    <property type="component" value="Unassembled WGS sequence"/>
</dbReference>
<evidence type="ECO:0000259" key="1">
    <source>
        <dbReference type="Pfam" id="PF09823"/>
    </source>
</evidence>
<accession>A0ABT0C3A7</accession>
<proteinExistence type="predicted"/>
<gene>
    <name evidence="2" type="ORF">MUN53_12880</name>
</gene>
<reference evidence="2 3" key="1">
    <citation type="submission" date="2022-03" db="EMBL/GenBank/DDBJ databases">
        <title>Parabacteroides sp. nov. isolated from swine feces.</title>
        <authorList>
            <person name="Bak J.E."/>
        </authorList>
    </citation>
    <scope>NUCLEOTIDE SEQUENCE [LARGE SCALE GENOMIC DNA]</scope>
    <source>
        <strain evidence="2 3">AGMB00274</strain>
    </source>
</reference>
<dbReference type="RefSeq" id="WP_243325860.1">
    <property type="nucleotide sequence ID" value="NZ_JAKZMM010000035.1"/>
</dbReference>
<feature type="domain" description="DUF2357" evidence="1">
    <location>
        <begin position="85"/>
        <end position="336"/>
    </location>
</feature>
<evidence type="ECO:0000313" key="3">
    <source>
        <dbReference type="Proteomes" id="UP001165444"/>
    </source>
</evidence>